<dbReference type="PROSITE" id="PS50890">
    <property type="entry name" value="PUA"/>
    <property type="match status" value="1"/>
</dbReference>
<dbReference type="GO" id="GO:0003723">
    <property type="term" value="F:RNA binding"/>
    <property type="evidence" value="ECO:0007669"/>
    <property type="project" value="InterPro"/>
</dbReference>
<dbReference type="Gene3D" id="3.30.750.80">
    <property type="entry name" value="RNA methyltransferase domain (HRMD) like"/>
    <property type="match status" value="1"/>
</dbReference>
<gene>
    <name evidence="6" type="ORF">SAMN04487752_1048</name>
</gene>
<dbReference type="InterPro" id="IPR041532">
    <property type="entry name" value="RlmI-like_PUA"/>
</dbReference>
<dbReference type="PANTHER" id="PTHR43042:SF3">
    <property type="entry name" value="RIBOSOMAL RNA LARGE SUBUNIT METHYLTRANSFERASE YWBD-RELATED"/>
    <property type="match status" value="1"/>
</dbReference>
<dbReference type="Pfam" id="PF17785">
    <property type="entry name" value="PUA_3"/>
    <property type="match status" value="1"/>
</dbReference>
<evidence type="ECO:0000259" key="5">
    <source>
        <dbReference type="Pfam" id="PF17785"/>
    </source>
</evidence>
<proteinExistence type="predicted"/>
<dbReference type="OrthoDB" id="9805492at2"/>
<dbReference type="Pfam" id="PF10672">
    <property type="entry name" value="Methyltrans_SAM"/>
    <property type="match status" value="1"/>
</dbReference>
<dbReference type="EMBL" id="FNJW01000008">
    <property type="protein sequence ID" value="SDQ16473.1"/>
    <property type="molecule type" value="Genomic_DNA"/>
</dbReference>
<keyword evidence="2 6" id="KW-0808">Transferase</keyword>
<name>A0A1H0YMW0_9LACT</name>
<dbReference type="Gene3D" id="3.40.50.150">
    <property type="entry name" value="Vaccinia Virus protein VP39"/>
    <property type="match status" value="1"/>
</dbReference>
<dbReference type="InterPro" id="IPR015947">
    <property type="entry name" value="PUA-like_sf"/>
</dbReference>
<dbReference type="AlphaFoldDB" id="A0A1H0YMW0"/>
<dbReference type="GO" id="GO:0032259">
    <property type="term" value="P:methylation"/>
    <property type="evidence" value="ECO:0007669"/>
    <property type="project" value="UniProtKB-KW"/>
</dbReference>
<dbReference type="Gene3D" id="2.30.130.10">
    <property type="entry name" value="PUA domain"/>
    <property type="match status" value="1"/>
</dbReference>
<evidence type="ECO:0000256" key="1">
    <source>
        <dbReference type="ARBA" id="ARBA00022603"/>
    </source>
</evidence>
<accession>A0A1H0YMW0</accession>
<dbReference type="InterPro" id="IPR036974">
    <property type="entry name" value="PUA_sf"/>
</dbReference>
<keyword evidence="3" id="KW-0949">S-adenosyl-L-methionine</keyword>
<keyword evidence="7" id="KW-1185">Reference proteome</keyword>
<organism evidence="6 7">
    <name type="scientific">Carnobacterium viridans</name>
    <dbReference type="NCBI Taxonomy" id="174587"/>
    <lineage>
        <taxon>Bacteria</taxon>
        <taxon>Bacillati</taxon>
        <taxon>Bacillota</taxon>
        <taxon>Bacilli</taxon>
        <taxon>Lactobacillales</taxon>
        <taxon>Carnobacteriaceae</taxon>
        <taxon>Carnobacterium</taxon>
    </lineage>
</organism>
<keyword evidence="1 6" id="KW-0489">Methyltransferase</keyword>
<sequence>MEKYKLKRRATQMVRDGYPVLLKEDFVKEPIESEGTIVELLDDNKKFVARAYLAKQNKGDGWILTMNENEKIDQTFFERLFNQALAERANLKLNDQTNAYRFFNGEGDGLGGLTIDVYADYYIFSWYSAGIYKHQQTILKAFLAVVSDVKGVYEKIRYQTKTKPETNHVYGEEAPEPLLIKENGITFATYLNDGLMTGIFLDQRNVRRSILEQYSMDKTVLNTFSYTGAFSVAAAMGGASHTTSVDLANRSLEKTKEQFKVNGLDPELQTIRVMDVFDYFRYAIRKQLKFDTVVVDPPSFARSKKRTFSVSKDYTALLEDIIDITNEDGVIIASTNAANLSTEKFEQFIETAFDHKGIAYEILEKHTLPEDFKINPHYPQSDYLKVYVIQKGY</sequence>
<protein>
    <submittedName>
        <fullName evidence="6">23S rRNA (Cytosine1962-C5)-methyltransferase</fullName>
    </submittedName>
</protein>
<dbReference type="GO" id="GO:0008168">
    <property type="term" value="F:methyltransferase activity"/>
    <property type="evidence" value="ECO:0007669"/>
    <property type="project" value="UniProtKB-KW"/>
</dbReference>
<dbReference type="SUPFAM" id="SSF88697">
    <property type="entry name" value="PUA domain-like"/>
    <property type="match status" value="1"/>
</dbReference>
<dbReference type="Proteomes" id="UP000199481">
    <property type="component" value="Unassembled WGS sequence"/>
</dbReference>
<evidence type="ECO:0000313" key="7">
    <source>
        <dbReference type="Proteomes" id="UP000199481"/>
    </source>
</evidence>
<dbReference type="CDD" id="cd02440">
    <property type="entry name" value="AdoMet_MTases"/>
    <property type="match status" value="1"/>
</dbReference>
<evidence type="ECO:0000259" key="4">
    <source>
        <dbReference type="Pfam" id="PF10672"/>
    </source>
</evidence>
<reference evidence="7" key="1">
    <citation type="submission" date="2016-10" db="EMBL/GenBank/DDBJ databases">
        <authorList>
            <person name="Varghese N."/>
            <person name="Submissions S."/>
        </authorList>
    </citation>
    <scope>NUCLEOTIDE SEQUENCE [LARGE SCALE GENOMIC DNA]</scope>
    <source>
        <strain evidence="7">MPL-11</strain>
    </source>
</reference>
<dbReference type="InterPro" id="IPR019614">
    <property type="entry name" value="SAM-dep_methyl-trfase"/>
</dbReference>
<evidence type="ECO:0000256" key="2">
    <source>
        <dbReference type="ARBA" id="ARBA00022679"/>
    </source>
</evidence>
<dbReference type="InterPro" id="IPR029063">
    <property type="entry name" value="SAM-dependent_MTases_sf"/>
</dbReference>
<dbReference type="PANTHER" id="PTHR43042">
    <property type="entry name" value="SAM-DEPENDENT METHYLTRANSFERASE"/>
    <property type="match status" value="1"/>
</dbReference>
<evidence type="ECO:0000313" key="6">
    <source>
        <dbReference type="EMBL" id="SDQ16473.1"/>
    </source>
</evidence>
<dbReference type="CDD" id="cd11572">
    <property type="entry name" value="RlmI_M_like"/>
    <property type="match status" value="1"/>
</dbReference>
<feature type="domain" description="RlmI-like PUA" evidence="5">
    <location>
        <begin position="5"/>
        <end position="65"/>
    </location>
</feature>
<evidence type="ECO:0000256" key="3">
    <source>
        <dbReference type="ARBA" id="ARBA00022691"/>
    </source>
</evidence>
<dbReference type="SUPFAM" id="SSF53335">
    <property type="entry name" value="S-adenosyl-L-methionine-dependent methyltransferases"/>
    <property type="match status" value="1"/>
</dbReference>
<feature type="domain" description="S-adenosylmethionine-dependent methyltransferase" evidence="4">
    <location>
        <begin position="163"/>
        <end position="343"/>
    </location>
</feature>
<dbReference type="RefSeq" id="WP_089975871.1">
    <property type="nucleotide sequence ID" value="NZ_CP084916.1"/>
</dbReference>